<proteinExistence type="predicted"/>
<dbReference type="SUPFAM" id="SSF56300">
    <property type="entry name" value="Metallo-dependent phosphatases"/>
    <property type="match status" value="1"/>
</dbReference>
<comment type="caution">
    <text evidence="1">The sequence shown here is derived from an EMBL/GenBank/DDBJ whole genome shotgun (WGS) entry which is preliminary data.</text>
</comment>
<dbReference type="EMBL" id="CAWYQH010000114">
    <property type="protein sequence ID" value="CAK8690300.1"/>
    <property type="molecule type" value="Genomic_DNA"/>
</dbReference>
<evidence type="ECO:0000313" key="1">
    <source>
        <dbReference type="EMBL" id="CAK8690300.1"/>
    </source>
</evidence>
<keyword evidence="2" id="KW-1185">Reference proteome</keyword>
<evidence type="ECO:0000313" key="2">
    <source>
        <dbReference type="Proteomes" id="UP001642483"/>
    </source>
</evidence>
<dbReference type="Gene3D" id="3.60.21.10">
    <property type="match status" value="1"/>
</dbReference>
<sequence>MTTYPWYWYTLDYTLAPSNVTMRIVMMDTTIQCGINSEGIPINETMAEEQWAWVEQQLIDGQS</sequence>
<accession>A0ABP0GJB0</accession>
<dbReference type="Proteomes" id="UP001642483">
    <property type="component" value="Unassembled WGS sequence"/>
</dbReference>
<protein>
    <submittedName>
        <fullName evidence="1">Uncharacterized protein</fullName>
    </submittedName>
</protein>
<gene>
    <name evidence="1" type="ORF">CVLEPA_LOCUS22927</name>
</gene>
<organism evidence="1 2">
    <name type="scientific">Clavelina lepadiformis</name>
    <name type="common">Light-bulb sea squirt</name>
    <name type="synonym">Ascidia lepadiformis</name>
    <dbReference type="NCBI Taxonomy" id="159417"/>
    <lineage>
        <taxon>Eukaryota</taxon>
        <taxon>Metazoa</taxon>
        <taxon>Chordata</taxon>
        <taxon>Tunicata</taxon>
        <taxon>Ascidiacea</taxon>
        <taxon>Aplousobranchia</taxon>
        <taxon>Clavelinidae</taxon>
        <taxon>Clavelina</taxon>
    </lineage>
</organism>
<reference evidence="1 2" key="1">
    <citation type="submission" date="2024-02" db="EMBL/GenBank/DDBJ databases">
        <authorList>
            <person name="Daric V."/>
            <person name="Darras S."/>
        </authorList>
    </citation>
    <scope>NUCLEOTIDE SEQUENCE [LARGE SCALE GENOMIC DNA]</scope>
</reference>
<dbReference type="InterPro" id="IPR029052">
    <property type="entry name" value="Metallo-depent_PP-like"/>
</dbReference>
<name>A0ABP0GJB0_CLALP</name>